<dbReference type="EMBL" id="BDQA01000273">
    <property type="protein sequence ID" value="GBH21720.1"/>
    <property type="molecule type" value="Genomic_RNA"/>
</dbReference>
<evidence type="ECO:0000313" key="1">
    <source>
        <dbReference type="EMBL" id="GBH21720.1"/>
    </source>
</evidence>
<sequence length="185" mass="21913">MNEESRALRIKELDDLVSAHDEKWGPYVPFIFVNADKTQSRMVTFLHTVEGKTFLLVTKLFTDRPVDDRTSVKLFRESQLVLGVMSYWRTNEYVPLRVKEADSFGSYMNAEYYQLFEAHVEIIFRYRKMFNLEMLKENMERITGDVQVSIAQPVYKYLSSLKLEIDIGQDYRLAAKEWYKSQGYD</sequence>
<protein>
    <submittedName>
        <fullName evidence="1">Uncharacterized protein</fullName>
    </submittedName>
</protein>
<proteinExistence type="predicted"/>
<organism evidence="1">
    <name type="scientific">viral metagenome</name>
    <dbReference type="NCBI Taxonomy" id="1070528"/>
    <lineage>
        <taxon>unclassified sequences</taxon>
        <taxon>metagenomes</taxon>
        <taxon>organismal metagenomes</taxon>
    </lineage>
</organism>
<reference evidence="1" key="1">
    <citation type="submission" date="2017-04" db="EMBL/GenBank/DDBJ databases">
        <title>Unveiling RNA virosphere associated with marine microorganisms.</title>
        <authorList>
            <person name="Urayama S."/>
            <person name="Takaki Y."/>
            <person name="Nishi S."/>
            <person name="Yoshida Y."/>
            <person name="Deguchi S."/>
            <person name="Takai K."/>
            <person name="Nunoura T."/>
        </authorList>
    </citation>
    <scope>NUCLEOTIDE SEQUENCE</scope>
</reference>
<accession>A0A2V0RLG5</accession>
<comment type="caution">
    <text evidence="1">The sequence shown here is derived from an EMBL/GenBank/DDBJ whole genome shotgun (WGS) entry which is preliminary data.</text>
</comment>
<name>A0A2V0RLG5_9ZZZZ</name>
<dbReference type="AlphaFoldDB" id="A0A2V0RLG5"/>